<name>A0AAU7DFI5_9BACT</name>
<proteinExistence type="predicted"/>
<dbReference type="RefSeq" id="WP_348261634.1">
    <property type="nucleotide sequence ID" value="NZ_CP121196.1"/>
</dbReference>
<reference evidence="2" key="1">
    <citation type="submission" date="2023-03" db="EMBL/GenBank/DDBJ databases">
        <title>Edaphobacter sp.</title>
        <authorList>
            <person name="Huber K.J."/>
            <person name="Papendorf J."/>
            <person name="Pilke C."/>
            <person name="Bunk B."/>
            <person name="Sproeer C."/>
            <person name="Pester M."/>
        </authorList>
    </citation>
    <scope>NUCLEOTIDE SEQUENCE</scope>
    <source>
        <strain evidence="2">DSM 110680</strain>
    </source>
</reference>
<evidence type="ECO:0000313" key="2">
    <source>
        <dbReference type="EMBL" id="XBH16405.1"/>
    </source>
</evidence>
<feature type="compositionally biased region" description="Pro residues" evidence="1">
    <location>
        <begin position="31"/>
        <end position="69"/>
    </location>
</feature>
<dbReference type="PROSITE" id="PS51257">
    <property type="entry name" value="PROKAR_LIPOPROTEIN"/>
    <property type="match status" value="1"/>
</dbReference>
<evidence type="ECO:0000256" key="1">
    <source>
        <dbReference type="SAM" id="MobiDB-lite"/>
    </source>
</evidence>
<sequence length="178" mass="19003">MKLSARSAVWLFPLLLTGCPHKTQVAQNQPLAPPIEDTPPYKPEPAPANLPPPEVTIPVQPQPQLPVPAEPVKKPVKHKKPANTNTQVASSGAPAVPAIGQLSSGDAPNLRQQTDDSIASTEKTLNGISRKLSDQEEKTAAQVREYLKQARDALTAGDVDGANKLAFKAKVLLDELHP</sequence>
<dbReference type="AlphaFoldDB" id="A0AAU7DFI5"/>
<gene>
    <name evidence="2" type="ORF">P8935_17755</name>
</gene>
<protein>
    <recommendedName>
        <fullName evidence="3">Lipoprotein</fullName>
    </recommendedName>
</protein>
<accession>A0AAU7DFI5</accession>
<feature type="compositionally biased region" description="Polar residues" evidence="1">
    <location>
        <begin position="101"/>
        <end position="114"/>
    </location>
</feature>
<feature type="region of interest" description="Disordered" evidence="1">
    <location>
        <begin position="29"/>
        <end position="114"/>
    </location>
</feature>
<dbReference type="EMBL" id="CP121196">
    <property type="protein sequence ID" value="XBH16405.1"/>
    <property type="molecule type" value="Genomic_DNA"/>
</dbReference>
<evidence type="ECO:0008006" key="3">
    <source>
        <dbReference type="Google" id="ProtNLM"/>
    </source>
</evidence>
<organism evidence="2">
    <name type="scientific">Telmatobacter sp. DSM 110680</name>
    <dbReference type="NCBI Taxonomy" id="3036704"/>
    <lineage>
        <taxon>Bacteria</taxon>
        <taxon>Pseudomonadati</taxon>
        <taxon>Acidobacteriota</taxon>
        <taxon>Terriglobia</taxon>
        <taxon>Terriglobales</taxon>
        <taxon>Acidobacteriaceae</taxon>
        <taxon>Telmatobacter</taxon>
    </lineage>
</organism>